<comment type="caution">
    <text evidence="3">The sequence shown here is derived from an EMBL/GenBank/DDBJ whole genome shotgun (WGS) entry which is preliminary data.</text>
</comment>
<dbReference type="GO" id="GO:0046872">
    <property type="term" value="F:metal ion binding"/>
    <property type="evidence" value="ECO:0007669"/>
    <property type="project" value="UniProtKB-KW"/>
</dbReference>
<dbReference type="PANTHER" id="PTHR46771:SF5">
    <property type="entry name" value="DETERIN"/>
    <property type="match status" value="1"/>
</dbReference>
<sequence length="157" mass="17491">MRAATRGPVAKVDPVPVALAKSLNAWDPIALQMLVASNRKLTFKEFQYDNENSKCTSLKLAEAGFYHAGATDATCPFCLKTMSFDPEDDPWAEHKAHCPRCPFVVVNERDEGKWTVRQCVLLIAAIKANSMRDALGQFNAQLNMMEDELDAIKPPTY</sequence>
<dbReference type="EMBL" id="CATQJA010000586">
    <property type="protein sequence ID" value="CAJ0561801.1"/>
    <property type="molecule type" value="Genomic_DNA"/>
</dbReference>
<keyword evidence="5" id="KW-1185">Reference proteome</keyword>
<dbReference type="PROSITE" id="PS50143">
    <property type="entry name" value="BIR_REPEAT_2"/>
    <property type="match status" value="1"/>
</dbReference>
<dbReference type="Proteomes" id="UP001177023">
    <property type="component" value="Unassembled WGS sequence"/>
</dbReference>
<dbReference type="CDD" id="cd00022">
    <property type="entry name" value="BIR"/>
    <property type="match status" value="1"/>
</dbReference>
<dbReference type="Gene3D" id="1.10.1170.10">
    <property type="entry name" value="Inhibitor Of Apoptosis Protein (2mihbC-IAP-1), Chain A"/>
    <property type="match status" value="1"/>
</dbReference>
<dbReference type="InterPro" id="IPR001370">
    <property type="entry name" value="BIR_rpt"/>
</dbReference>
<dbReference type="Pfam" id="PF00653">
    <property type="entry name" value="BIR"/>
    <property type="match status" value="1"/>
</dbReference>
<accession>A0AA36FS57</accession>
<name>A0AA36FS57_9BILA</name>
<evidence type="ECO:0000313" key="3">
    <source>
        <dbReference type="EMBL" id="CAJ0561801.1"/>
    </source>
</evidence>
<reference evidence="3" key="1">
    <citation type="submission" date="2023-06" db="EMBL/GenBank/DDBJ databases">
        <authorList>
            <person name="Delattre M."/>
        </authorList>
    </citation>
    <scope>NUCLEOTIDE SEQUENCE</scope>
    <source>
        <strain evidence="3">AF72</strain>
    </source>
</reference>
<dbReference type="InterPro" id="IPR051190">
    <property type="entry name" value="Baculoviral_IAP"/>
</dbReference>
<gene>
    <name evidence="3" type="ORF">MSPICULIGERA_LOCUS1935</name>
    <name evidence="4" type="ORF">MSPICULIGERA_LOCUS25854</name>
</gene>
<protein>
    <submittedName>
        <fullName evidence="3">Uncharacterized protein</fullName>
    </submittedName>
</protein>
<dbReference type="AlphaFoldDB" id="A0AA36FS57"/>
<dbReference type="SUPFAM" id="SSF57924">
    <property type="entry name" value="Inhibitor of apoptosis (IAP) repeat"/>
    <property type="match status" value="1"/>
</dbReference>
<proteinExistence type="predicted"/>
<feature type="non-terminal residue" evidence="3">
    <location>
        <position position="157"/>
    </location>
</feature>
<evidence type="ECO:0000256" key="1">
    <source>
        <dbReference type="ARBA" id="ARBA00022723"/>
    </source>
</evidence>
<keyword evidence="2" id="KW-0862">Zinc</keyword>
<evidence type="ECO:0000256" key="2">
    <source>
        <dbReference type="ARBA" id="ARBA00022833"/>
    </source>
</evidence>
<dbReference type="SMART" id="SM00238">
    <property type="entry name" value="BIR"/>
    <property type="match status" value="1"/>
</dbReference>
<keyword evidence="1" id="KW-0479">Metal-binding</keyword>
<evidence type="ECO:0000313" key="4">
    <source>
        <dbReference type="EMBL" id="CAJ0587901.1"/>
    </source>
</evidence>
<dbReference type="EMBL" id="CATQJA010002710">
    <property type="protein sequence ID" value="CAJ0587901.1"/>
    <property type="molecule type" value="Genomic_DNA"/>
</dbReference>
<organism evidence="3 5">
    <name type="scientific">Mesorhabditis spiculigera</name>
    <dbReference type="NCBI Taxonomy" id="96644"/>
    <lineage>
        <taxon>Eukaryota</taxon>
        <taxon>Metazoa</taxon>
        <taxon>Ecdysozoa</taxon>
        <taxon>Nematoda</taxon>
        <taxon>Chromadorea</taxon>
        <taxon>Rhabditida</taxon>
        <taxon>Rhabditina</taxon>
        <taxon>Rhabditomorpha</taxon>
        <taxon>Rhabditoidea</taxon>
        <taxon>Rhabditidae</taxon>
        <taxon>Mesorhabditinae</taxon>
        <taxon>Mesorhabditis</taxon>
    </lineage>
</organism>
<evidence type="ECO:0000313" key="5">
    <source>
        <dbReference type="Proteomes" id="UP001177023"/>
    </source>
</evidence>
<dbReference type="PANTHER" id="PTHR46771">
    <property type="entry name" value="DETERIN"/>
    <property type="match status" value="1"/>
</dbReference>